<dbReference type="PROSITE" id="PS00715">
    <property type="entry name" value="SIGMA70_1"/>
    <property type="match status" value="1"/>
</dbReference>
<dbReference type="GO" id="GO:0006352">
    <property type="term" value="P:DNA-templated transcription initiation"/>
    <property type="evidence" value="ECO:0007669"/>
    <property type="project" value="InterPro"/>
</dbReference>
<dbReference type="InterPro" id="IPR013325">
    <property type="entry name" value="RNA_pol_sigma_r2"/>
</dbReference>
<evidence type="ECO:0000313" key="9">
    <source>
        <dbReference type="Proteomes" id="UP000180254"/>
    </source>
</evidence>
<dbReference type="SUPFAM" id="SSF88659">
    <property type="entry name" value="Sigma3 and sigma4 domains of RNA polymerase sigma factors"/>
    <property type="match status" value="1"/>
</dbReference>
<dbReference type="InterPro" id="IPR007627">
    <property type="entry name" value="RNA_pol_sigma70_r2"/>
</dbReference>
<dbReference type="SUPFAM" id="SSF88946">
    <property type="entry name" value="Sigma2 domain of RNA polymerase sigma factors"/>
    <property type="match status" value="1"/>
</dbReference>
<dbReference type="Gene3D" id="1.10.10.10">
    <property type="entry name" value="Winged helix-like DNA-binding domain superfamily/Winged helix DNA-binding domain"/>
    <property type="match status" value="2"/>
</dbReference>
<dbReference type="InterPro" id="IPR013324">
    <property type="entry name" value="RNA_pol_sigma_r3/r4-like"/>
</dbReference>
<keyword evidence="4 5" id="KW-0804">Transcription</keyword>
<evidence type="ECO:0000313" key="8">
    <source>
        <dbReference type="EMBL" id="OHW63487.1"/>
    </source>
</evidence>
<keyword evidence="1 5" id="KW-0805">Transcription regulation</keyword>
<dbReference type="InterPro" id="IPR050239">
    <property type="entry name" value="Sigma-70_RNA_pol_init_factors"/>
</dbReference>
<gene>
    <name evidence="8" type="primary">sigA_1</name>
    <name evidence="8" type="ORF">EUAN_03510</name>
</gene>
<evidence type="ECO:0000256" key="3">
    <source>
        <dbReference type="ARBA" id="ARBA00023125"/>
    </source>
</evidence>
<dbReference type="InterPro" id="IPR000943">
    <property type="entry name" value="RNA_pol_sigma70"/>
</dbReference>
<evidence type="ECO:0000256" key="2">
    <source>
        <dbReference type="ARBA" id="ARBA00023082"/>
    </source>
</evidence>
<evidence type="ECO:0000256" key="4">
    <source>
        <dbReference type="ARBA" id="ARBA00023163"/>
    </source>
</evidence>
<sequence>MSSDAYINRMREADYENYTFKDNIDLIREYKRTGDKDILEIIIIVNYSLLKKQARKYARVIEGSCLSEDDLIQMGYIGLMRAIEKFDISKNNSFSTYALYWIKQSMTREISNKNNSIRIPVYMVEQMLKLRKFEEDLDEDIGEEEKANLIEEKLDIDRDRYNEIKDYEKLFGGRLTSLDIEIGEEDSISLSDIISSDDSEDIVFDEIAINLLRENIMLGLRALSEREADILKLRYGIEDGNERTLEEIGQKYGLTRERIRQIEAKALWKLRNKKKIADLKDW</sequence>
<dbReference type="EMBL" id="MKIE01000001">
    <property type="protein sequence ID" value="OHW63487.1"/>
    <property type="molecule type" value="Genomic_DNA"/>
</dbReference>
<protein>
    <recommendedName>
        <fullName evidence="5">RNA polymerase sigma factor</fullName>
    </recommendedName>
</protein>
<evidence type="ECO:0000256" key="5">
    <source>
        <dbReference type="RuleBase" id="RU362124"/>
    </source>
</evidence>
<dbReference type="Pfam" id="PF04542">
    <property type="entry name" value="Sigma70_r2"/>
    <property type="match status" value="1"/>
</dbReference>
<dbReference type="Proteomes" id="UP000180254">
    <property type="component" value="Unassembled WGS sequence"/>
</dbReference>
<keyword evidence="9" id="KW-1185">Reference proteome</keyword>
<dbReference type="AlphaFoldDB" id="A0A1S1VB93"/>
<organism evidence="8 9">
    <name type="scientific">Andreesenia angusta</name>
    <dbReference type="NCBI Taxonomy" id="39480"/>
    <lineage>
        <taxon>Bacteria</taxon>
        <taxon>Bacillati</taxon>
        <taxon>Bacillota</taxon>
        <taxon>Tissierellia</taxon>
        <taxon>Tissierellales</taxon>
        <taxon>Gottschalkiaceae</taxon>
        <taxon>Andreesenia</taxon>
    </lineage>
</organism>
<dbReference type="PROSITE" id="PS00716">
    <property type="entry name" value="SIGMA70_2"/>
    <property type="match status" value="1"/>
</dbReference>
<dbReference type="CDD" id="cd06171">
    <property type="entry name" value="Sigma70_r4"/>
    <property type="match status" value="1"/>
</dbReference>
<comment type="function">
    <text evidence="5">Sigma factors are initiation factors that promote the attachment of RNA polymerase to specific initiation sites and are then released.</text>
</comment>
<evidence type="ECO:0000259" key="6">
    <source>
        <dbReference type="PROSITE" id="PS00715"/>
    </source>
</evidence>
<dbReference type="PRINTS" id="PR00046">
    <property type="entry name" value="SIGMA70FCT"/>
</dbReference>
<dbReference type="InterPro" id="IPR036388">
    <property type="entry name" value="WH-like_DNA-bd_sf"/>
</dbReference>
<feature type="domain" description="RNA polymerase sigma-70" evidence="6">
    <location>
        <begin position="70"/>
        <end position="83"/>
    </location>
</feature>
<dbReference type="GO" id="GO:0016987">
    <property type="term" value="F:sigma factor activity"/>
    <property type="evidence" value="ECO:0007669"/>
    <property type="project" value="UniProtKB-KW"/>
</dbReference>
<comment type="similarity">
    <text evidence="5">Belongs to the sigma-70 factor family.</text>
</comment>
<dbReference type="Pfam" id="PF04545">
    <property type="entry name" value="Sigma70_r4"/>
    <property type="match status" value="1"/>
</dbReference>
<proteinExistence type="inferred from homology"/>
<keyword evidence="2 5" id="KW-0731">Sigma factor</keyword>
<keyword evidence="3 5" id="KW-0238">DNA-binding</keyword>
<name>A0A1S1VB93_9FIRM</name>
<dbReference type="InterPro" id="IPR014284">
    <property type="entry name" value="RNA_pol_sigma-70_dom"/>
</dbReference>
<reference evidence="8 9" key="1">
    <citation type="submission" date="2016-09" db="EMBL/GenBank/DDBJ databases">
        <title>Genome sequence of Eubacterium angustum.</title>
        <authorList>
            <person name="Poehlein A."/>
            <person name="Daniel R."/>
        </authorList>
    </citation>
    <scope>NUCLEOTIDE SEQUENCE [LARGE SCALE GENOMIC DNA]</scope>
    <source>
        <strain evidence="8 9">DSM 1989</strain>
    </source>
</reference>
<dbReference type="NCBIfam" id="TIGR02937">
    <property type="entry name" value="sigma70-ECF"/>
    <property type="match status" value="1"/>
</dbReference>
<dbReference type="Gene3D" id="1.20.120.1810">
    <property type="match status" value="1"/>
</dbReference>
<dbReference type="STRING" id="39480.EUAN_03510"/>
<dbReference type="OrthoDB" id="9809557at2"/>
<comment type="caution">
    <text evidence="8">The sequence shown here is derived from an EMBL/GenBank/DDBJ whole genome shotgun (WGS) entry which is preliminary data.</text>
</comment>
<dbReference type="InterPro" id="IPR007630">
    <property type="entry name" value="RNA_pol_sigma70_r4"/>
</dbReference>
<dbReference type="PANTHER" id="PTHR30603:SF47">
    <property type="entry name" value="RNA POLYMERASE SIGMA FACTOR SIGD, CHLOROPLASTIC"/>
    <property type="match status" value="1"/>
</dbReference>
<dbReference type="GO" id="GO:0003677">
    <property type="term" value="F:DNA binding"/>
    <property type="evidence" value="ECO:0007669"/>
    <property type="project" value="UniProtKB-KW"/>
</dbReference>
<feature type="domain" description="RNA polymerase sigma-70" evidence="7">
    <location>
        <begin position="244"/>
        <end position="270"/>
    </location>
</feature>
<accession>A0A1S1VB93</accession>
<dbReference type="PANTHER" id="PTHR30603">
    <property type="entry name" value="RNA POLYMERASE SIGMA FACTOR RPO"/>
    <property type="match status" value="1"/>
</dbReference>
<evidence type="ECO:0000256" key="1">
    <source>
        <dbReference type="ARBA" id="ARBA00023015"/>
    </source>
</evidence>
<evidence type="ECO:0000259" key="7">
    <source>
        <dbReference type="PROSITE" id="PS00716"/>
    </source>
</evidence>